<proteinExistence type="predicted"/>
<accession>A0AAD9ZXB5</accession>
<dbReference type="AlphaFoldDB" id="A0AAD9ZXB5"/>
<reference evidence="1" key="1">
    <citation type="journal article" date="2023" name="Plant J.">
        <title>Genome sequences and population genomics provide insights into the demographic history, inbreeding, and mutation load of two 'living fossil' tree species of Dipteronia.</title>
        <authorList>
            <person name="Feng Y."/>
            <person name="Comes H.P."/>
            <person name="Chen J."/>
            <person name="Zhu S."/>
            <person name="Lu R."/>
            <person name="Zhang X."/>
            <person name="Li P."/>
            <person name="Qiu J."/>
            <person name="Olsen K.M."/>
            <person name="Qiu Y."/>
        </authorList>
    </citation>
    <scope>NUCLEOTIDE SEQUENCE</scope>
    <source>
        <strain evidence="1">NBL</strain>
    </source>
</reference>
<keyword evidence="2" id="KW-1185">Reference proteome</keyword>
<protein>
    <submittedName>
        <fullName evidence="1">Uncharacterized protein</fullName>
    </submittedName>
</protein>
<name>A0AAD9ZXB5_9ROSI</name>
<evidence type="ECO:0000313" key="1">
    <source>
        <dbReference type="EMBL" id="KAK3194962.1"/>
    </source>
</evidence>
<sequence length="101" mass="10991">MGPIYIFKEPIGPERMAHLASRGGDVPPSFGHGAGLPWLAINEHVQKMAEEISLLDSEIGGHIHISITLAAKGAILFRCFSFWCCMVRRPAEVLGQVHVAT</sequence>
<dbReference type="EMBL" id="JANJYJ010000008">
    <property type="protein sequence ID" value="KAK3194962.1"/>
    <property type="molecule type" value="Genomic_DNA"/>
</dbReference>
<organism evidence="1 2">
    <name type="scientific">Dipteronia sinensis</name>
    <dbReference type="NCBI Taxonomy" id="43782"/>
    <lineage>
        <taxon>Eukaryota</taxon>
        <taxon>Viridiplantae</taxon>
        <taxon>Streptophyta</taxon>
        <taxon>Embryophyta</taxon>
        <taxon>Tracheophyta</taxon>
        <taxon>Spermatophyta</taxon>
        <taxon>Magnoliopsida</taxon>
        <taxon>eudicotyledons</taxon>
        <taxon>Gunneridae</taxon>
        <taxon>Pentapetalae</taxon>
        <taxon>rosids</taxon>
        <taxon>malvids</taxon>
        <taxon>Sapindales</taxon>
        <taxon>Sapindaceae</taxon>
        <taxon>Hippocastanoideae</taxon>
        <taxon>Acereae</taxon>
        <taxon>Dipteronia</taxon>
    </lineage>
</organism>
<dbReference type="Proteomes" id="UP001281410">
    <property type="component" value="Unassembled WGS sequence"/>
</dbReference>
<comment type="caution">
    <text evidence="1">The sequence shown here is derived from an EMBL/GenBank/DDBJ whole genome shotgun (WGS) entry which is preliminary data.</text>
</comment>
<evidence type="ECO:0000313" key="2">
    <source>
        <dbReference type="Proteomes" id="UP001281410"/>
    </source>
</evidence>
<gene>
    <name evidence="1" type="ORF">Dsin_026272</name>
</gene>